<gene>
    <name evidence="1" type="ORF">DEH80_15815</name>
</gene>
<accession>A0A383XQA0</accession>
<proteinExistence type="predicted"/>
<dbReference type="Gene3D" id="3.20.20.140">
    <property type="entry name" value="Metal-dependent hydrolases"/>
    <property type="match status" value="1"/>
</dbReference>
<keyword evidence="2" id="KW-1185">Reference proteome</keyword>
<dbReference type="EMBL" id="QEQK01000018">
    <property type="protein sequence ID" value="PWN54804.1"/>
    <property type="molecule type" value="Genomic_DNA"/>
</dbReference>
<dbReference type="Pfam" id="PF12228">
    <property type="entry name" value="DUF3604"/>
    <property type="match status" value="1"/>
</dbReference>
<name>A0A383XQA0_9GAMM</name>
<evidence type="ECO:0008006" key="3">
    <source>
        <dbReference type="Google" id="ProtNLM"/>
    </source>
</evidence>
<dbReference type="RefSeq" id="WP_109721490.1">
    <property type="nucleotide sequence ID" value="NZ_QEQK01000018.1"/>
</dbReference>
<evidence type="ECO:0000313" key="2">
    <source>
        <dbReference type="Proteomes" id="UP000251800"/>
    </source>
</evidence>
<dbReference type="InterPro" id="IPR016195">
    <property type="entry name" value="Pol/histidinol_Pase-like"/>
</dbReference>
<dbReference type="Proteomes" id="UP000251800">
    <property type="component" value="Unassembled WGS sequence"/>
</dbReference>
<sequence length="749" mass="81819">MKKFAGTLVALLVITVIGYIVAARQNWLGSPPGPGAITGDGLPQAAVIARQQARVDAATSAGVDGPKHVLFGDFHVHTTYSTDAFLWSLPMAGGRGVHPIGDTCDYARYCSGLDFWGITDHAAASTPRRWNETKASLRQCQALAGDPAQPDLVSFLGFEWTQVGNLPTNHYGHKNVIFRDLEDDQVAKRPIAAAGITTQVLRTDMQGFPPALVLTERGEIGRYLDFNAFLDEVRSVPACDPNTPSSQLPANCFESAATPGELVTRLEDQGLTPLIIPHGTSWGFYTPPGTTFDKQLEAEQRPEAFRVIEVMSGHGNSEEYRPWRAVEVDTESERLAGVCPEPSPGYLPSCWRAGEIIAQRCAEAGEPESVCEQRAADARHAYANMSIAGHLAVEGESAEDWLDAGQCTDCFLPPFNHRPGTSVQYGLAISNFDGDEPARFTWGFIASSDNHRARPGTGYKPVDRKVTTEANGPVNATWAKRIYGEPGPKTAEARLIDRDTLSDMAGFQLTELERQSSFWLTGGLAAVHASTPDRAGIWDAFERREIYGTSGPKMLLWFDLLDGEQRYPMGSELRASGVPTFEVRAVGAFKQQPGCPDFVHAGLDAERIEQLCSGECDNPTDERHPITRIEIVRILRQAKPDESVDTLIEDPWQVHRCDDQGQGCSVRFSDPEYTDAPRDVLYYARAIQAATPTINADNLRCEYDAEGTCIRVNPCFGDARTPDDDACTAPAEHRAWSSPIYLTAGVDAS</sequence>
<comment type="caution">
    <text evidence="1">The sequence shown here is derived from an EMBL/GenBank/DDBJ whole genome shotgun (WGS) entry which is preliminary data.</text>
</comment>
<dbReference type="OrthoDB" id="543560at2"/>
<organism evidence="1 2">
    <name type="scientific">Abyssibacter profundi</name>
    <dbReference type="NCBI Taxonomy" id="2182787"/>
    <lineage>
        <taxon>Bacteria</taxon>
        <taxon>Pseudomonadati</taxon>
        <taxon>Pseudomonadota</taxon>
        <taxon>Gammaproteobacteria</taxon>
        <taxon>Chromatiales</taxon>
        <taxon>Oceanococcaceae</taxon>
        <taxon>Abyssibacter</taxon>
    </lineage>
</organism>
<dbReference type="InterPro" id="IPR022028">
    <property type="entry name" value="DUF3604"/>
</dbReference>
<dbReference type="SUPFAM" id="SSF89550">
    <property type="entry name" value="PHP domain-like"/>
    <property type="match status" value="1"/>
</dbReference>
<reference evidence="1 2" key="1">
    <citation type="submission" date="2018-05" db="EMBL/GenBank/DDBJ databases">
        <title>Abyssibacter profundi OUC007T gen. nov., sp. nov, a marine bacterium isolated from seawater of the Mariana Trench.</title>
        <authorList>
            <person name="Zhou S."/>
        </authorList>
    </citation>
    <scope>NUCLEOTIDE SEQUENCE [LARGE SCALE GENOMIC DNA]</scope>
    <source>
        <strain evidence="1 2">OUC007</strain>
    </source>
</reference>
<evidence type="ECO:0000313" key="1">
    <source>
        <dbReference type="EMBL" id="PWN54804.1"/>
    </source>
</evidence>
<protein>
    <recommendedName>
        <fullName evidence="3">DUF3604 domain-containing protein</fullName>
    </recommendedName>
</protein>
<dbReference type="AlphaFoldDB" id="A0A383XQA0"/>